<reference evidence="1 2" key="1">
    <citation type="journal article" date="2024" name="J Genomics">
        <title>Draft genome sequencing and assembly of Favolaschia claudopus CIRM-BRFM 2984 isolated from oak limbs.</title>
        <authorList>
            <person name="Navarro D."/>
            <person name="Drula E."/>
            <person name="Chaduli D."/>
            <person name="Cazenave R."/>
            <person name="Ahrendt S."/>
            <person name="Wang J."/>
            <person name="Lipzen A."/>
            <person name="Daum C."/>
            <person name="Barry K."/>
            <person name="Grigoriev I.V."/>
            <person name="Favel A."/>
            <person name="Rosso M.N."/>
            <person name="Martin F."/>
        </authorList>
    </citation>
    <scope>NUCLEOTIDE SEQUENCE [LARGE SCALE GENOMIC DNA]</scope>
    <source>
        <strain evidence="1 2">CIRM-BRFM 2984</strain>
    </source>
</reference>
<evidence type="ECO:0000313" key="1">
    <source>
        <dbReference type="EMBL" id="KAK7063878.1"/>
    </source>
</evidence>
<dbReference type="Proteomes" id="UP001362999">
    <property type="component" value="Unassembled WGS sequence"/>
</dbReference>
<dbReference type="SUPFAM" id="SSF52047">
    <property type="entry name" value="RNI-like"/>
    <property type="match status" value="1"/>
</dbReference>
<proteinExistence type="predicted"/>
<dbReference type="AlphaFoldDB" id="A0AAW0EI62"/>
<comment type="caution">
    <text evidence="1">The sequence shown here is derived from an EMBL/GenBank/DDBJ whole genome shotgun (WGS) entry which is preliminary data.</text>
</comment>
<evidence type="ECO:0000313" key="2">
    <source>
        <dbReference type="Proteomes" id="UP001362999"/>
    </source>
</evidence>
<dbReference type="Gene3D" id="3.80.10.10">
    <property type="entry name" value="Ribonuclease Inhibitor"/>
    <property type="match status" value="1"/>
</dbReference>
<gene>
    <name evidence="1" type="ORF">R3P38DRAFT_15969</name>
</gene>
<dbReference type="InterPro" id="IPR032675">
    <property type="entry name" value="LRR_dom_sf"/>
</dbReference>
<accession>A0AAW0EI62</accession>
<keyword evidence="2" id="KW-1185">Reference proteome</keyword>
<sequence length="481" mass="54607">MATSDVIHTASRIGLRSNGSHTLPPIYSLPYELLAQIMLLAMLPPAREHRPYPVASWLFVLCHVCSLWRQVAFNTPRLWTIDTFPIYLRGNLEEEENAVDYFPSSAASAMFLQHSTLLPIRVYLFQSREMYTKLTVDSMAKLLSAAPRWQTLEIVWAAGWEEFNSKDLARMPPVILASLEDLILQSVGPEMWQDQLDIFLSAPRLRRVTFEGKDIPPLPWSQLTRLSLNHDSPQPCLDIIVHCVNIIHLSVTTKQWAHLADPNSYASATSGLLPRLEVLDMRLGLWSSGDHLNPFLETLKLPALKSLSLALRPPYGEDNSSVSWLTPSLLSFLAHCPDLKQLTVDNCDSCIYSEDVPVILQRTPNLTKLSFVESELDDDFFTILTYEPRQPESALVPHLETLELFEVGDQFSEESLIEMVKSRWWADEEQSEKHATPGVVRLKHLAVLNYVARQNLDVVDFTPQLRDVLAVYQNQGLDVKI</sequence>
<protein>
    <recommendedName>
        <fullName evidence="3">F-box domain-containing protein</fullName>
    </recommendedName>
</protein>
<dbReference type="EMBL" id="JAWWNJ010000001">
    <property type="protein sequence ID" value="KAK7063878.1"/>
    <property type="molecule type" value="Genomic_DNA"/>
</dbReference>
<name>A0AAW0EI62_9AGAR</name>
<evidence type="ECO:0008006" key="3">
    <source>
        <dbReference type="Google" id="ProtNLM"/>
    </source>
</evidence>
<organism evidence="1 2">
    <name type="scientific">Favolaschia claudopus</name>
    <dbReference type="NCBI Taxonomy" id="2862362"/>
    <lineage>
        <taxon>Eukaryota</taxon>
        <taxon>Fungi</taxon>
        <taxon>Dikarya</taxon>
        <taxon>Basidiomycota</taxon>
        <taxon>Agaricomycotina</taxon>
        <taxon>Agaricomycetes</taxon>
        <taxon>Agaricomycetidae</taxon>
        <taxon>Agaricales</taxon>
        <taxon>Marasmiineae</taxon>
        <taxon>Mycenaceae</taxon>
        <taxon>Favolaschia</taxon>
    </lineage>
</organism>